<protein>
    <submittedName>
        <fullName evidence="3">Glyoxalase</fullName>
    </submittedName>
</protein>
<dbReference type="EMBL" id="MLQQ01000006">
    <property type="protein sequence ID" value="OIJ14552.1"/>
    <property type="molecule type" value="Genomic_DNA"/>
</dbReference>
<evidence type="ECO:0000313" key="4">
    <source>
        <dbReference type="Proteomes" id="UP000180098"/>
    </source>
</evidence>
<keyword evidence="4" id="KW-1185">Reference proteome</keyword>
<dbReference type="GO" id="GO:0046491">
    <property type="term" value="P:L-methylmalonyl-CoA metabolic process"/>
    <property type="evidence" value="ECO:0007669"/>
    <property type="project" value="TreeGrafter"/>
</dbReference>
<organism evidence="3 4">
    <name type="scientific">Anaerobacillus arseniciselenatis</name>
    <dbReference type="NCBI Taxonomy" id="85682"/>
    <lineage>
        <taxon>Bacteria</taxon>
        <taxon>Bacillati</taxon>
        <taxon>Bacillota</taxon>
        <taxon>Bacilli</taxon>
        <taxon>Bacillales</taxon>
        <taxon>Bacillaceae</taxon>
        <taxon>Anaerobacillus</taxon>
    </lineage>
</organism>
<dbReference type="PANTHER" id="PTHR43048:SF3">
    <property type="entry name" value="METHYLMALONYL-COA EPIMERASE, MITOCHONDRIAL"/>
    <property type="match status" value="1"/>
</dbReference>
<dbReference type="GO" id="GO:0046872">
    <property type="term" value="F:metal ion binding"/>
    <property type="evidence" value="ECO:0007669"/>
    <property type="project" value="UniProtKB-KW"/>
</dbReference>
<dbReference type="SUPFAM" id="SSF54593">
    <property type="entry name" value="Glyoxalase/Bleomycin resistance protein/Dihydroxybiphenyl dioxygenase"/>
    <property type="match status" value="1"/>
</dbReference>
<reference evidence="3 4" key="1">
    <citation type="submission" date="2016-10" db="EMBL/GenBank/DDBJ databases">
        <title>Draft genome sequences of four alkaliphilic bacteria belonging to the Anaerobacillus genus.</title>
        <authorList>
            <person name="Bassil N.M."/>
            <person name="Lloyd J.R."/>
        </authorList>
    </citation>
    <scope>NUCLEOTIDE SEQUENCE [LARGE SCALE GENOMIC DNA]</scope>
    <source>
        <strain evidence="3 4">DSM 15340</strain>
    </source>
</reference>
<sequence length="126" mass="14687">MIKRVEHVAIMVTNMDESIDFYKKLFGFEVRQRGQNKKREMTFLYLPSEPGFEIELMRDLVPSETYHEKGLVNHLAFTVDNIEEAFQFLKENGVEPHSETPNIAIDGAKTMFFSGPNNELLQFVER</sequence>
<dbReference type="InterPro" id="IPR004360">
    <property type="entry name" value="Glyas_Fos-R_dOase_dom"/>
</dbReference>
<evidence type="ECO:0000313" key="3">
    <source>
        <dbReference type="EMBL" id="OIJ14552.1"/>
    </source>
</evidence>
<feature type="domain" description="VOC" evidence="2">
    <location>
        <begin position="4"/>
        <end position="126"/>
    </location>
</feature>
<evidence type="ECO:0000259" key="2">
    <source>
        <dbReference type="PROSITE" id="PS51819"/>
    </source>
</evidence>
<dbReference type="PROSITE" id="PS51819">
    <property type="entry name" value="VOC"/>
    <property type="match status" value="1"/>
</dbReference>
<dbReference type="RefSeq" id="WP_071312592.1">
    <property type="nucleotide sequence ID" value="NZ_MLQQ01000006.1"/>
</dbReference>
<dbReference type="Pfam" id="PF00903">
    <property type="entry name" value="Glyoxalase"/>
    <property type="match status" value="1"/>
</dbReference>
<gene>
    <name evidence="3" type="ORF">BKP35_06655</name>
</gene>
<comment type="caution">
    <text evidence="3">The sequence shown here is derived from an EMBL/GenBank/DDBJ whole genome shotgun (WGS) entry which is preliminary data.</text>
</comment>
<name>A0A1S2LPW7_9BACI</name>
<keyword evidence="1" id="KW-0479">Metal-binding</keyword>
<dbReference type="InterPro" id="IPR037523">
    <property type="entry name" value="VOC_core"/>
</dbReference>
<dbReference type="AlphaFoldDB" id="A0A1S2LPW7"/>
<dbReference type="InterPro" id="IPR051785">
    <property type="entry name" value="MMCE/EMCE_epimerase"/>
</dbReference>
<evidence type="ECO:0000256" key="1">
    <source>
        <dbReference type="ARBA" id="ARBA00022723"/>
    </source>
</evidence>
<dbReference type="InterPro" id="IPR029068">
    <property type="entry name" value="Glyas_Bleomycin-R_OHBP_Dase"/>
</dbReference>
<dbReference type="GO" id="GO:0004493">
    <property type="term" value="F:methylmalonyl-CoA epimerase activity"/>
    <property type="evidence" value="ECO:0007669"/>
    <property type="project" value="TreeGrafter"/>
</dbReference>
<accession>A0A1S2LPW7</accession>
<dbReference type="OrthoDB" id="371072at2"/>
<dbReference type="Gene3D" id="3.10.180.10">
    <property type="entry name" value="2,3-Dihydroxybiphenyl 1,2-Dioxygenase, domain 1"/>
    <property type="match status" value="1"/>
</dbReference>
<dbReference type="Proteomes" id="UP000180098">
    <property type="component" value="Unassembled WGS sequence"/>
</dbReference>
<dbReference type="PANTHER" id="PTHR43048">
    <property type="entry name" value="METHYLMALONYL-COA EPIMERASE"/>
    <property type="match status" value="1"/>
</dbReference>
<proteinExistence type="predicted"/>